<evidence type="ECO:0000313" key="8">
    <source>
        <dbReference type="JaponicusDB" id="SJAG_01013"/>
    </source>
</evidence>
<dbReference type="OMA" id="RGQCASI"/>
<feature type="domain" description="Nucleoporin Nup159/Nup146 N-terminal" evidence="6">
    <location>
        <begin position="57"/>
        <end position="420"/>
    </location>
</feature>
<evidence type="ECO:0000313" key="9">
    <source>
        <dbReference type="Proteomes" id="UP000001744"/>
    </source>
</evidence>
<organism evidence="7 9">
    <name type="scientific">Schizosaccharomyces japonicus (strain yFS275 / FY16936)</name>
    <name type="common">Fission yeast</name>
    <dbReference type="NCBI Taxonomy" id="402676"/>
    <lineage>
        <taxon>Eukaryota</taxon>
        <taxon>Fungi</taxon>
        <taxon>Dikarya</taxon>
        <taxon>Ascomycota</taxon>
        <taxon>Taphrinomycotina</taxon>
        <taxon>Schizosaccharomycetes</taxon>
        <taxon>Schizosaccharomycetales</taxon>
        <taxon>Schizosaccharomycetaceae</taxon>
        <taxon>Schizosaccharomyces</taxon>
    </lineage>
</organism>
<keyword evidence="4" id="KW-0175">Coiled coil</keyword>
<dbReference type="InterPro" id="IPR015943">
    <property type="entry name" value="WD40/YVTN_repeat-like_dom_sf"/>
</dbReference>
<evidence type="ECO:0000256" key="1">
    <source>
        <dbReference type="ARBA" id="ARBA00004123"/>
    </source>
</evidence>
<feature type="compositionally biased region" description="Low complexity" evidence="5">
    <location>
        <begin position="914"/>
        <end position="937"/>
    </location>
</feature>
<dbReference type="HOGENOM" id="CLU_257817_0_0_1"/>
<accession>B6JX88</accession>
<evidence type="ECO:0000259" key="6">
    <source>
        <dbReference type="Pfam" id="PF16755"/>
    </source>
</evidence>
<evidence type="ECO:0000256" key="3">
    <source>
        <dbReference type="ARBA" id="ARBA00023242"/>
    </source>
</evidence>
<dbReference type="VEuPathDB" id="FungiDB:SJAG_01013"/>
<protein>
    <submittedName>
        <fullName evidence="7">Nucleoporin Nup146</fullName>
    </submittedName>
</protein>
<feature type="coiled-coil region" evidence="4">
    <location>
        <begin position="1137"/>
        <end position="1171"/>
    </location>
</feature>
<dbReference type="InterPro" id="IPR039462">
    <property type="entry name" value="Nup159/Nup146_N"/>
</dbReference>
<dbReference type="Pfam" id="PF16755">
    <property type="entry name" value="Beta-prop_NUP159_NUP214"/>
    <property type="match status" value="1"/>
</dbReference>
<feature type="region of interest" description="Disordered" evidence="5">
    <location>
        <begin position="896"/>
        <end position="947"/>
    </location>
</feature>
<feature type="compositionally biased region" description="Acidic residues" evidence="5">
    <location>
        <begin position="983"/>
        <end position="1033"/>
    </location>
</feature>
<feature type="coiled-coil region" evidence="4">
    <location>
        <begin position="1211"/>
        <end position="1238"/>
    </location>
</feature>
<dbReference type="Gene3D" id="2.130.10.10">
    <property type="entry name" value="YVTN repeat-like/Quinoprotein amine dehydrogenase"/>
    <property type="match status" value="1"/>
</dbReference>
<dbReference type="eggNOG" id="KOG3630">
    <property type="taxonomic scope" value="Eukaryota"/>
</dbReference>
<feature type="region of interest" description="Disordered" evidence="5">
    <location>
        <begin position="972"/>
        <end position="1038"/>
    </location>
</feature>
<evidence type="ECO:0000256" key="4">
    <source>
        <dbReference type="SAM" id="Coils"/>
    </source>
</evidence>
<dbReference type="OrthoDB" id="248320at2759"/>
<proteinExistence type="predicted"/>
<keyword evidence="2" id="KW-0813">Transport</keyword>
<sequence>MDFQNPFSALSEPANGARNTEIELEEHETDQILFTGLQLGTTVSLFSGAVGDKITETAVLFAVNGTKKLFVAGGPSGLVLGPCVSLQSFLSNAERNSEKIEVNDISDVVKVDIPNASLTHVGYSASGDYVVVADKNSGVSVYSTSALMSKNVSPLWQDSSLNVSHLLPNPDFNEFTGIVTNDRSFYVLNANGWQLSEPIATNVSAACWSRRGKQIVLGLMDGSLHQYTPLGSKKAEFMKPDSLNNVYVESICWSDNRTFAVYYAPVATLNLDPSEDNVHESKLYIVKPSVTGAVEYGLAEDPCPPFGMTSRRSYHFFGSLKSWKPKLKSLIVVAGTGSADVGVMAYFQDSEQWQTLSITDETQRASLPYSSTTDSDTSPIGMCFDFSATDRIERPLGALADPESSPSMPILWVYNNECQLSGYRVLYKDAVLDGSSYEEMSGVEKPARTVEFTPSGANAFELSSSPANLSFASFGVKPNASSLSAVNTAPAFGTSTASPLPNLAKTSFMQPSPLAQSSTFGQTAVFGQTSFTQSPLTNISFSKETKPFASSSASKFGMFAAKTTAFEIPKDNEAQSLFSAPTTTSSVFSSKLAQPAPETKVVELDEDVESDVEEVSKVDILANDEKEPTITGNGVSFDGDKFAQNMNTAFTSVFDKSKNTKESEKPTGFFHSIPDSSKKPLAFSNAQNGVSSFVPPSSPFFAGFGSSTKPSAFGTQNDMSPPASPSPAPTFPKTAASSSAPLGLLSSTGNTAFSNVPASSDSKPAFTFSSPFANAVENKQEEIQSTASVPEDTVKVDKTEVFGTAAKTETKSGTSESLEKEESKTETKGMGESVSSKQNSTKATTEKASEEKPLFSFKLNEEKTSPFASAGASAFQSTFQNKNEPSVAASKSLFNFTKPGAEPAGSKPMFSFPSAATTNQAAPASSSSSVTTEQKSAFSFGSATASNQLTVNKPAASSVFSFGAKATENIFAKKADESGSTENSEDESAASDTEQLYEDEEKAENELPEEEADSTSASESEEQSETSEDEEAVESPAENQATILQEIISLPAVKSKSKPKPKLRKPVELLPLLSLQDADKQKSVSASGMASAFEDLYYQLNAEMEVLSKNIQTLHAYVTDQQSYISSANEPPSMTGLEKLQEKLEVLVGEAEESRIEKSKAEKEMAFIESSIVRINAKKVQVARLAKAHSDPSFQHMVQIRQLGPEALRKQLALRLKMEKTQTQLANLEKEMAAVRVHHPVDGRAPTTTSLMVAYCRLSALLAQREKELYLVEDQLKRIRKVLPSCRADQSTVLSSSFLSMPPSMISQVGESSPAALSPAEIKRQRNFRRYVHKKLFQMDVESSKPILE</sequence>
<dbReference type="SUPFAM" id="SSF117289">
    <property type="entry name" value="Nucleoporin domain"/>
    <property type="match status" value="1"/>
</dbReference>
<keyword evidence="3" id="KW-0539">Nucleus</keyword>
<dbReference type="STRING" id="402676.B6JX88"/>
<dbReference type="GeneID" id="7050886"/>
<evidence type="ECO:0000256" key="2">
    <source>
        <dbReference type="ARBA" id="ARBA00022448"/>
    </source>
</evidence>
<feature type="region of interest" description="Disordered" evidence="5">
    <location>
        <begin position="711"/>
        <end position="739"/>
    </location>
</feature>
<comment type="subcellular location">
    <subcellularLocation>
        <location evidence="1">Nucleus</location>
    </subcellularLocation>
</comment>
<gene>
    <name evidence="8" type="primary">nup146</name>
    <name evidence="7" type="ORF">SJAG_01013</name>
</gene>
<dbReference type="GO" id="GO:0005634">
    <property type="term" value="C:nucleus"/>
    <property type="evidence" value="ECO:0007669"/>
    <property type="project" value="UniProtKB-SubCell"/>
</dbReference>
<evidence type="ECO:0000313" key="7">
    <source>
        <dbReference type="EMBL" id="EEB05989.1"/>
    </source>
</evidence>
<name>B6JX88_SCHJY</name>
<feature type="compositionally biased region" description="Polar residues" evidence="5">
    <location>
        <begin position="833"/>
        <end position="843"/>
    </location>
</feature>
<dbReference type="RefSeq" id="XP_002172282.1">
    <property type="nucleotide sequence ID" value="XM_002172246.2"/>
</dbReference>
<evidence type="ECO:0000256" key="5">
    <source>
        <dbReference type="SAM" id="MobiDB-lite"/>
    </source>
</evidence>
<feature type="region of interest" description="Disordered" evidence="5">
    <location>
        <begin position="800"/>
        <end position="859"/>
    </location>
</feature>
<dbReference type="JaponicusDB" id="SJAG_01013">
    <property type="gene designation" value="nup146"/>
</dbReference>
<feature type="compositionally biased region" description="Basic and acidic residues" evidence="5">
    <location>
        <begin position="817"/>
        <end position="829"/>
    </location>
</feature>
<dbReference type="EMBL" id="KE651166">
    <property type="protein sequence ID" value="EEB05989.1"/>
    <property type="molecule type" value="Genomic_DNA"/>
</dbReference>
<feature type="compositionally biased region" description="Basic and acidic residues" evidence="5">
    <location>
        <begin position="844"/>
        <end position="859"/>
    </location>
</feature>
<dbReference type="Proteomes" id="UP000001744">
    <property type="component" value="Unassembled WGS sequence"/>
</dbReference>
<reference evidence="7 9" key="1">
    <citation type="journal article" date="2011" name="Science">
        <title>Comparative functional genomics of the fission yeasts.</title>
        <authorList>
            <person name="Rhind N."/>
            <person name="Chen Z."/>
            <person name="Yassour M."/>
            <person name="Thompson D.A."/>
            <person name="Haas B.J."/>
            <person name="Habib N."/>
            <person name="Wapinski I."/>
            <person name="Roy S."/>
            <person name="Lin M.F."/>
            <person name="Heiman D.I."/>
            <person name="Young S.K."/>
            <person name="Furuya K."/>
            <person name="Guo Y."/>
            <person name="Pidoux A."/>
            <person name="Chen H.M."/>
            <person name="Robbertse B."/>
            <person name="Goldberg J.M."/>
            <person name="Aoki K."/>
            <person name="Bayne E.H."/>
            <person name="Berlin A.M."/>
            <person name="Desjardins C.A."/>
            <person name="Dobbs E."/>
            <person name="Dukaj L."/>
            <person name="Fan L."/>
            <person name="FitzGerald M.G."/>
            <person name="French C."/>
            <person name="Gujja S."/>
            <person name="Hansen K."/>
            <person name="Keifenheim D."/>
            <person name="Levin J.Z."/>
            <person name="Mosher R.A."/>
            <person name="Mueller C.A."/>
            <person name="Pfiffner J."/>
            <person name="Priest M."/>
            <person name="Russ C."/>
            <person name="Smialowska A."/>
            <person name="Swoboda P."/>
            <person name="Sykes S.M."/>
            <person name="Vaughn M."/>
            <person name="Vengrova S."/>
            <person name="Yoder R."/>
            <person name="Zeng Q."/>
            <person name="Allshire R."/>
            <person name="Baulcombe D."/>
            <person name="Birren B.W."/>
            <person name="Brown W."/>
            <person name="Ekwall K."/>
            <person name="Kellis M."/>
            <person name="Leatherwood J."/>
            <person name="Levin H."/>
            <person name="Margalit H."/>
            <person name="Martienssen R."/>
            <person name="Nieduszynski C.A."/>
            <person name="Spatafora J.W."/>
            <person name="Friedman N."/>
            <person name="Dalgaard J.Z."/>
            <person name="Baumann P."/>
            <person name="Niki H."/>
            <person name="Regev A."/>
            <person name="Nusbaum C."/>
        </authorList>
    </citation>
    <scope>NUCLEOTIDE SEQUENCE [LARGE SCALE GENOMIC DNA]</scope>
    <source>
        <strain evidence="9">yFS275 / FY16936</strain>
    </source>
</reference>
<keyword evidence="9" id="KW-1185">Reference proteome</keyword>